<accession>A0A7G9RY34</accession>
<dbReference type="SUPFAM" id="SSF53474">
    <property type="entry name" value="alpha/beta-Hydrolases"/>
    <property type="match status" value="1"/>
</dbReference>
<dbReference type="InterPro" id="IPR029058">
    <property type="entry name" value="AB_hydrolase_fold"/>
</dbReference>
<evidence type="ECO:0000259" key="2">
    <source>
        <dbReference type="Pfam" id="PF07859"/>
    </source>
</evidence>
<dbReference type="Pfam" id="PF07859">
    <property type="entry name" value="Abhydrolase_3"/>
    <property type="match status" value="1"/>
</dbReference>
<dbReference type="Gene3D" id="3.40.50.1820">
    <property type="entry name" value="alpha/beta hydrolase"/>
    <property type="match status" value="1"/>
</dbReference>
<keyword evidence="4" id="KW-1185">Reference proteome</keyword>
<dbReference type="KEGG" id="eio:H9L01_09065"/>
<evidence type="ECO:0000256" key="1">
    <source>
        <dbReference type="ARBA" id="ARBA00022801"/>
    </source>
</evidence>
<keyword evidence="1 3" id="KW-0378">Hydrolase</keyword>
<dbReference type="InterPro" id="IPR013094">
    <property type="entry name" value="AB_hydrolase_3"/>
</dbReference>
<proteinExistence type="predicted"/>
<dbReference type="Proteomes" id="UP000515928">
    <property type="component" value="Chromosome"/>
</dbReference>
<dbReference type="EMBL" id="CP060715">
    <property type="protein sequence ID" value="QNN60509.1"/>
    <property type="molecule type" value="Genomic_DNA"/>
</dbReference>
<dbReference type="PANTHER" id="PTHR48081">
    <property type="entry name" value="AB HYDROLASE SUPERFAMILY PROTEIN C4A8.06C"/>
    <property type="match status" value="1"/>
</dbReference>
<sequence length="322" mass="36272">MGILLGVIILIFGSLYVANIFTPQPFATMFKSLNKLNNDVVKLGDYQTDVESIVEHEPIMIPVEGYPDAKITIYDNGDNTLKPLVYFIHGGGWIIGDAAQLKSYSKLIASRGYTVAALDYSLAPKYEYPTPIYQAIAGLNYLNENAQSLGIDNTKIFVGGNSAGAQISAQLGSMITNKSDYEHEFKSIETIMPNQLKGLLLLNGVYNFDTVGDAGFPGFDMFAWSYTGTKRYQKFERIDELSSLKHVNQDFPQSFISVGDADPLRYQSFDMENKLKENEISVTTVYWTDSNYELNHDYFFDLTQEPSKVMFESLIEFLNTRR</sequence>
<dbReference type="AlphaFoldDB" id="A0A7G9RY34"/>
<dbReference type="InterPro" id="IPR050300">
    <property type="entry name" value="GDXG_lipolytic_enzyme"/>
</dbReference>
<gene>
    <name evidence="3" type="ORF">H9L01_09065</name>
</gene>
<protein>
    <submittedName>
        <fullName evidence="3">Alpha/beta hydrolase</fullName>
    </submittedName>
</protein>
<dbReference type="GO" id="GO:0016787">
    <property type="term" value="F:hydrolase activity"/>
    <property type="evidence" value="ECO:0007669"/>
    <property type="project" value="UniProtKB-KW"/>
</dbReference>
<feature type="domain" description="Alpha/beta hydrolase fold-3" evidence="2">
    <location>
        <begin position="86"/>
        <end position="289"/>
    </location>
</feature>
<organism evidence="3 4">
    <name type="scientific">Erysipelothrix inopinata</name>
    <dbReference type="NCBI Taxonomy" id="225084"/>
    <lineage>
        <taxon>Bacteria</taxon>
        <taxon>Bacillati</taxon>
        <taxon>Bacillota</taxon>
        <taxon>Erysipelotrichia</taxon>
        <taxon>Erysipelotrichales</taxon>
        <taxon>Erysipelotrichaceae</taxon>
        <taxon>Erysipelothrix</taxon>
    </lineage>
</organism>
<dbReference type="PANTHER" id="PTHR48081:SF6">
    <property type="entry name" value="PEPTIDASE S9 PROLYL OLIGOPEPTIDASE CATALYTIC DOMAIN-CONTAINING PROTEIN"/>
    <property type="match status" value="1"/>
</dbReference>
<evidence type="ECO:0000313" key="4">
    <source>
        <dbReference type="Proteomes" id="UP000515928"/>
    </source>
</evidence>
<name>A0A7G9RY34_9FIRM</name>
<reference evidence="3 4" key="1">
    <citation type="submission" date="2020-08" db="EMBL/GenBank/DDBJ databases">
        <title>Genome sequence of Erysipelothrix inopinata DSM 15511T.</title>
        <authorList>
            <person name="Hyun D.-W."/>
            <person name="Bae J.-W."/>
        </authorList>
    </citation>
    <scope>NUCLEOTIDE SEQUENCE [LARGE SCALE GENOMIC DNA]</scope>
    <source>
        <strain evidence="3 4">DSM 15511</strain>
    </source>
</reference>
<dbReference type="RefSeq" id="WP_187533637.1">
    <property type="nucleotide sequence ID" value="NZ_CBCSHU010000010.1"/>
</dbReference>
<evidence type="ECO:0000313" key="3">
    <source>
        <dbReference type="EMBL" id="QNN60509.1"/>
    </source>
</evidence>